<gene>
    <name evidence="11" type="ORF">DFR45_1156</name>
</gene>
<dbReference type="GO" id="GO:0006598">
    <property type="term" value="P:polyamine catabolic process"/>
    <property type="evidence" value="ECO:0007669"/>
    <property type="project" value="TreeGrafter"/>
</dbReference>
<keyword evidence="4" id="KW-0547">Nucleotide-binding</keyword>
<protein>
    <submittedName>
        <fullName evidence="11">L-glutamine synthetase</fullName>
    </submittedName>
</protein>
<dbReference type="Proteomes" id="UP000252174">
    <property type="component" value="Unassembled WGS sequence"/>
</dbReference>
<dbReference type="InterPro" id="IPR036651">
    <property type="entry name" value="Gln_synt_N_sf"/>
</dbReference>
<dbReference type="PANTHER" id="PTHR43785">
    <property type="entry name" value="GAMMA-GLUTAMYLPUTRESCINE SYNTHETASE"/>
    <property type="match status" value="1"/>
</dbReference>
<dbReference type="GO" id="GO:0005524">
    <property type="term" value="F:ATP binding"/>
    <property type="evidence" value="ECO:0007669"/>
    <property type="project" value="UniProtKB-KW"/>
</dbReference>
<dbReference type="PROSITE" id="PS00181">
    <property type="entry name" value="GLNA_ATP"/>
    <property type="match status" value="1"/>
</dbReference>
<organism evidence="11 12">
    <name type="scientific">Extensimonas vulgaris</name>
    <dbReference type="NCBI Taxonomy" id="1031594"/>
    <lineage>
        <taxon>Bacteria</taxon>
        <taxon>Pseudomonadati</taxon>
        <taxon>Pseudomonadota</taxon>
        <taxon>Betaproteobacteria</taxon>
        <taxon>Burkholderiales</taxon>
        <taxon>Comamonadaceae</taxon>
        <taxon>Extensimonas</taxon>
    </lineage>
</organism>
<evidence type="ECO:0000256" key="3">
    <source>
        <dbReference type="ARBA" id="ARBA00022598"/>
    </source>
</evidence>
<evidence type="ECO:0000256" key="7">
    <source>
        <dbReference type="PROSITE-ProRule" id="PRU01330"/>
    </source>
</evidence>
<keyword evidence="12" id="KW-1185">Reference proteome</keyword>
<dbReference type="Gene3D" id="3.10.20.70">
    <property type="entry name" value="Glutamine synthetase, N-terminal domain"/>
    <property type="match status" value="1"/>
</dbReference>
<dbReference type="GO" id="GO:0004356">
    <property type="term" value="F:glutamine synthetase activity"/>
    <property type="evidence" value="ECO:0007669"/>
    <property type="project" value="InterPro"/>
</dbReference>
<dbReference type="SMART" id="SM01230">
    <property type="entry name" value="Gln-synt_C"/>
    <property type="match status" value="1"/>
</dbReference>
<comment type="cofactor">
    <cofactor evidence="1">
        <name>Mg(2+)</name>
        <dbReference type="ChEBI" id="CHEBI:18420"/>
    </cofactor>
</comment>
<evidence type="ECO:0000256" key="4">
    <source>
        <dbReference type="ARBA" id="ARBA00022741"/>
    </source>
</evidence>
<evidence type="ECO:0000256" key="1">
    <source>
        <dbReference type="ARBA" id="ARBA00001946"/>
    </source>
</evidence>
<evidence type="ECO:0000256" key="8">
    <source>
        <dbReference type="RuleBase" id="RU000384"/>
    </source>
</evidence>
<dbReference type="Pfam" id="PF00120">
    <property type="entry name" value="Gln-synt_C"/>
    <property type="match status" value="1"/>
</dbReference>
<dbReference type="RefSeq" id="WP_421782845.1">
    <property type="nucleotide sequence ID" value="NZ_QPJU01000015.1"/>
</dbReference>
<feature type="domain" description="GS catalytic" evidence="10">
    <location>
        <begin position="132"/>
        <end position="468"/>
    </location>
</feature>
<evidence type="ECO:0000256" key="2">
    <source>
        <dbReference type="ARBA" id="ARBA00009897"/>
    </source>
</evidence>
<evidence type="ECO:0000256" key="6">
    <source>
        <dbReference type="ARBA" id="ARBA00022842"/>
    </source>
</evidence>
<accession>A0A369AD70</accession>
<reference evidence="11 12" key="1">
    <citation type="submission" date="2018-07" db="EMBL/GenBank/DDBJ databases">
        <title>Genomic Encyclopedia of Type Strains, Phase IV (KMG-IV): sequencing the most valuable type-strain genomes for metagenomic binning, comparative biology and taxonomic classification.</title>
        <authorList>
            <person name="Goeker M."/>
        </authorList>
    </citation>
    <scope>NUCLEOTIDE SEQUENCE [LARGE SCALE GENOMIC DNA]</scope>
    <source>
        <strain evidence="11 12">DSM 100911</strain>
    </source>
</reference>
<keyword evidence="5" id="KW-0067">ATP-binding</keyword>
<dbReference type="PROSITE" id="PS51987">
    <property type="entry name" value="GS_CATALYTIC"/>
    <property type="match status" value="1"/>
</dbReference>
<evidence type="ECO:0000256" key="5">
    <source>
        <dbReference type="ARBA" id="ARBA00022840"/>
    </source>
</evidence>
<evidence type="ECO:0000259" key="10">
    <source>
        <dbReference type="PROSITE" id="PS51987"/>
    </source>
</evidence>
<comment type="similarity">
    <text evidence="2 7 8">Belongs to the glutamine synthetase family.</text>
</comment>
<dbReference type="AlphaFoldDB" id="A0A369AD70"/>
<dbReference type="InterPro" id="IPR008147">
    <property type="entry name" value="Gln_synt_N"/>
</dbReference>
<dbReference type="EMBL" id="QPJU01000015">
    <property type="protein sequence ID" value="RCX07312.1"/>
    <property type="molecule type" value="Genomic_DNA"/>
</dbReference>
<sequence length="468" mass="52899">MTTEPNTTNTSLESRKHWTFNDLERWLNERRITEIECLVPDLTGVARGKILPRNKFTEDRGMRLPESIIGLTVTGNWPDDPQLDTLIANTDRDMNLVPDPSTARVVPWATDPTAQVIHDCYFKDGSPVDYAPRTVLKKVIELFHAQGWEPVVAPELEFYLVDKNTDPDQPLRPPIGRSGRAETSRQHYSIDAVNEFDPLFEDIYDYCDAMDLDVDTLIHEIGAGQMEINFLHGNPLDLADKVFFFKRTIREAAMRHNMFATFMAKPMMGEPGSAMHVHQSVVERSTRRNIFSNPDGTPSAQFFHYIGGLQKYIPYVMAFLAPYVNSYRRLVANTAAPTNVEWGSDNRTVGIRVPNSNAANRRVENRVIGADANPYVALAASLACGYLGMMEKIEALPEMKGNAYNHPNATPLPQSLSESVRLLDEVPEVAQLLGKRFCGIYKAVKMSEYAEFMKVISPWEREHLLLHV</sequence>
<dbReference type="GO" id="GO:0006542">
    <property type="term" value="P:glutamine biosynthetic process"/>
    <property type="evidence" value="ECO:0007669"/>
    <property type="project" value="InterPro"/>
</dbReference>
<dbReference type="PROSITE" id="PS51986">
    <property type="entry name" value="GS_BETA_GRASP"/>
    <property type="match status" value="1"/>
</dbReference>
<dbReference type="PANTHER" id="PTHR43785:SF3">
    <property type="entry name" value="GS CATALYTIC DOMAIN-CONTAINING PROTEIN"/>
    <property type="match status" value="1"/>
</dbReference>
<comment type="caution">
    <text evidence="11">The sequence shown here is derived from an EMBL/GenBank/DDBJ whole genome shotgun (WGS) entry which is preliminary data.</text>
</comment>
<evidence type="ECO:0000313" key="11">
    <source>
        <dbReference type="EMBL" id="RCX07312.1"/>
    </source>
</evidence>
<feature type="domain" description="GS beta-grasp" evidence="9">
    <location>
        <begin position="30"/>
        <end position="125"/>
    </location>
</feature>
<dbReference type="SUPFAM" id="SSF55931">
    <property type="entry name" value="Glutamine synthetase/guanido kinase"/>
    <property type="match status" value="1"/>
</dbReference>
<dbReference type="Gene3D" id="3.30.590.10">
    <property type="entry name" value="Glutamine synthetase/guanido kinase, catalytic domain"/>
    <property type="match status" value="1"/>
</dbReference>
<name>A0A369AD70_9BURK</name>
<dbReference type="InterPro" id="IPR014746">
    <property type="entry name" value="Gln_synth/guanido_kin_cat_dom"/>
</dbReference>
<dbReference type="InterPro" id="IPR008146">
    <property type="entry name" value="Gln_synth_cat_dom"/>
</dbReference>
<dbReference type="FunFam" id="3.30.590.10:FF:000005">
    <property type="entry name" value="Probable glutamine synthetase"/>
    <property type="match status" value="1"/>
</dbReference>
<dbReference type="InterPro" id="IPR027303">
    <property type="entry name" value="Gln_synth_gly_rich_site"/>
</dbReference>
<keyword evidence="3" id="KW-0436">Ligase</keyword>
<evidence type="ECO:0000313" key="12">
    <source>
        <dbReference type="Proteomes" id="UP000252174"/>
    </source>
</evidence>
<dbReference type="SUPFAM" id="SSF54368">
    <property type="entry name" value="Glutamine synthetase, N-terminal domain"/>
    <property type="match status" value="1"/>
</dbReference>
<evidence type="ECO:0000259" key="9">
    <source>
        <dbReference type="PROSITE" id="PS51986"/>
    </source>
</evidence>
<proteinExistence type="inferred from homology"/>
<keyword evidence="6" id="KW-0460">Magnesium</keyword>